<evidence type="ECO:0000259" key="9">
    <source>
        <dbReference type="PROSITE" id="PS50928"/>
    </source>
</evidence>
<dbReference type="PROSITE" id="PS50928">
    <property type="entry name" value="ABC_TM1"/>
    <property type="match status" value="1"/>
</dbReference>
<evidence type="ECO:0000256" key="3">
    <source>
        <dbReference type="ARBA" id="ARBA00022475"/>
    </source>
</evidence>
<dbReference type="GO" id="GO:0005886">
    <property type="term" value="C:plasma membrane"/>
    <property type="evidence" value="ECO:0007669"/>
    <property type="project" value="UniProtKB-SubCell"/>
</dbReference>
<keyword evidence="3" id="KW-1003">Cell membrane</keyword>
<dbReference type="KEGG" id="htq:FRZ44_16250"/>
<dbReference type="GO" id="GO:0055085">
    <property type="term" value="P:transmembrane transport"/>
    <property type="evidence" value="ECO:0007669"/>
    <property type="project" value="InterPro"/>
</dbReference>
<reference evidence="10 11" key="1">
    <citation type="submission" date="2019-08" db="EMBL/GenBank/DDBJ databases">
        <title>Hyperibacter terrae gen. nov., sp. nov. and Hyperibacter viscosus sp. nov., two new members in the family Rhodospirillaceae isolated from the rhizosphere of Hypericum perforatum.</title>
        <authorList>
            <person name="Noviana Z."/>
        </authorList>
    </citation>
    <scope>NUCLEOTIDE SEQUENCE [LARGE SCALE GENOMIC DNA]</scope>
    <source>
        <strain evidence="10 11">R5913</strain>
    </source>
</reference>
<protein>
    <submittedName>
        <fullName evidence="10">Polyamine ABC transporter permease</fullName>
    </submittedName>
</protein>
<sequence length="269" mass="29267">MTARARRRPGILMPGYFALVVFFLLFPIVIVIPISFVDAQFLTFPPESYSLRWYRRYFTDPDFVDATLLSLGVAFAATTIATVCGTLGALALTRARIFGKGVIYGLLLSPIIVPGIIFALGLYVFFAELDLLGNGFALVMAHACLGLPFSILIVSATLEHFDVTLERAARVSGAGPIRTFFHITLPAIRPAVFAAAVFGFFISFDDLVLALFVMGREYTLPVRIWQDLRFEIDPTVAATASLLIVLTSIGIAVGGMLQLQARKRLGGAP</sequence>
<dbReference type="EMBL" id="CP042906">
    <property type="protein sequence ID" value="QEX16332.1"/>
    <property type="molecule type" value="Genomic_DNA"/>
</dbReference>
<comment type="similarity">
    <text evidence="8">Belongs to the binding-protein-dependent transport system permease family.</text>
</comment>
<keyword evidence="6 8" id="KW-1133">Transmembrane helix</keyword>
<dbReference type="RefSeq" id="WP_151176702.1">
    <property type="nucleotide sequence ID" value="NZ_CP042906.1"/>
</dbReference>
<dbReference type="InterPro" id="IPR035906">
    <property type="entry name" value="MetI-like_sf"/>
</dbReference>
<dbReference type="Gene3D" id="1.10.3720.10">
    <property type="entry name" value="MetI-like"/>
    <property type="match status" value="1"/>
</dbReference>
<feature type="transmembrane region" description="Helical" evidence="8">
    <location>
        <begin position="191"/>
        <end position="215"/>
    </location>
</feature>
<keyword evidence="7 8" id="KW-0472">Membrane</keyword>
<dbReference type="Pfam" id="PF00528">
    <property type="entry name" value="BPD_transp_1"/>
    <property type="match status" value="1"/>
</dbReference>
<evidence type="ECO:0000256" key="7">
    <source>
        <dbReference type="ARBA" id="ARBA00023136"/>
    </source>
</evidence>
<dbReference type="InterPro" id="IPR000515">
    <property type="entry name" value="MetI-like"/>
</dbReference>
<dbReference type="PANTHER" id="PTHR43357:SF4">
    <property type="entry name" value="INNER MEMBRANE ABC TRANSPORTER PERMEASE PROTEIN YDCV"/>
    <property type="match status" value="1"/>
</dbReference>
<feature type="transmembrane region" description="Helical" evidence="8">
    <location>
        <begin position="138"/>
        <end position="158"/>
    </location>
</feature>
<evidence type="ECO:0000256" key="6">
    <source>
        <dbReference type="ARBA" id="ARBA00022989"/>
    </source>
</evidence>
<dbReference type="AlphaFoldDB" id="A0A5J6MFU8"/>
<evidence type="ECO:0000313" key="10">
    <source>
        <dbReference type="EMBL" id="QEX16332.1"/>
    </source>
</evidence>
<comment type="subcellular location">
    <subcellularLocation>
        <location evidence="1">Cell inner membrane</location>
        <topology evidence="1">Multi-pass membrane protein</topology>
    </subcellularLocation>
    <subcellularLocation>
        <location evidence="8">Cell membrane</location>
        <topology evidence="8">Multi-pass membrane protein</topology>
    </subcellularLocation>
</comment>
<accession>A0A5J6MFU8</accession>
<organism evidence="10 11">
    <name type="scientific">Hypericibacter terrae</name>
    <dbReference type="NCBI Taxonomy" id="2602015"/>
    <lineage>
        <taxon>Bacteria</taxon>
        <taxon>Pseudomonadati</taxon>
        <taxon>Pseudomonadota</taxon>
        <taxon>Alphaproteobacteria</taxon>
        <taxon>Rhodospirillales</taxon>
        <taxon>Dongiaceae</taxon>
        <taxon>Hypericibacter</taxon>
    </lineage>
</organism>
<gene>
    <name evidence="10" type="ORF">FRZ44_16250</name>
</gene>
<evidence type="ECO:0000256" key="4">
    <source>
        <dbReference type="ARBA" id="ARBA00022519"/>
    </source>
</evidence>
<dbReference type="SUPFAM" id="SSF161098">
    <property type="entry name" value="MetI-like"/>
    <property type="match status" value="1"/>
</dbReference>
<proteinExistence type="inferred from homology"/>
<dbReference type="CDD" id="cd06261">
    <property type="entry name" value="TM_PBP2"/>
    <property type="match status" value="1"/>
</dbReference>
<dbReference type="OrthoDB" id="9782004at2"/>
<feature type="transmembrane region" description="Helical" evidence="8">
    <location>
        <begin position="12"/>
        <end position="36"/>
    </location>
</feature>
<evidence type="ECO:0000256" key="1">
    <source>
        <dbReference type="ARBA" id="ARBA00004429"/>
    </source>
</evidence>
<keyword evidence="2 8" id="KW-0813">Transport</keyword>
<keyword evidence="5 8" id="KW-0812">Transmembrane</keyword>
<feature type="transmembrane region" description="Helical" evidence="8">
    <location>
        <begin position="102"/>
        <end position="126"/>
    </location>
</feature>
<keyword evidence="11" id="KW-1185">Reference proteome</keyword>
<dbReference type="PANTHER" id="PTHR43357">
    <property type="entry name" value="INNER MEMBRANE ABC TRANSPORTER PERMEASE PROTEIN YDCV"/>
    <property type="match status" value="1"/>
</dbReference>
<evidence type="ECO:0000256" key="2">
    <source>
        <dbReference type="ARBA" id="ARBA00022448"/>
    </source>
</evidence>
<dbReference type="Proteomes" id="UP000326202">
    <property type="component" value="Chromosome"/>
</dbReference>
<evidence type="ECO:0000313" key="11">
    <source>
        <dbReference type="Proteomes" id="UP000326202"/>
    </source>
</evidence>
<evidence type="ECO:0000256" key="8">
    <source>
        <dbReference type="RuleBase" id="RU363032"/>
    </source>
</evidence>
<name>A0A5J6MFU8_9PROT</name>
<keyword evidence="4" id="KW-0997">Cell inner membrane</keyword>
<feature type="domain" description="ABC transmembrane type-1" evidence="9">
    <location>
        <begin position="67"/>
        <end position="255"/>
    </location>
</feature>
<feature type="transmembrane region" description="Helical" evidence="8">
    <location>
        <begin position="68"/>
        <end position="90"/>
    </location>
</feature>
<feature type="transmembrane region" description="Helical" evidence="8">
    <location>
        <begin position="235"/>
        <end position="257"/>
    </location>
</feature>
<evidence type="ECO:0000256" key="5">
    <source>
        <dbReference type="ARBA" id="ARBA00022692"/>
    </source>
</evidence>